<dbReference type="Gramene" id="scaffold_303519.1">
    <property type="protein sequence ID" value="scaffold_303519.1"/>
    <property type="gene ID" value="scaffold_303519.1"/>
</dbReference>
<keyword evidence="2" id="KW-1185">Reference proteome</keyword>
<dbReference type="AlphaFoldDB" id="D7LB72"/>
<protein>
    <submittedName>
        <fullName evidence="1">Uncharacterized protein</fullName>
    </submittedName>
</protein>
<proteinExistence type="predicted"/>
<name>D7LB72_ARALL</name>
<sequence length="126" mass="14303">MYSQWSNAEEDKDPALDNLIKDIIHNRLALDAWKGVLAFGVSKKKRKVKAIVDEEGSITRKGKKIKMAEFSGEEIKIQNEDEKIVSEDIQVDKYDKKGFSDILLMKEKLNGSTVDMGKNLSSRIDD</sequence>
<evidence type="ECO:0000313" key="2">
    <source>
        <dbReference type="Proteomes" id="UP000008694"/>
    </source>
</evidence>
<dbReference type="Proteomes" id="UP000008694">
    <property type="component" value="Unassembled WGS sequence"/>
</dbReference>
<evidence type="ECO:0000313" key="1">
    <source>
        <dbReference type="EMBL" id="EFH60044.1"/>
    </source>
</evidence>
<organism evidence="2">
    <name type="scientific">Arabidopsis lyrata subsp. lyrata</name>
    <name type="common">Lyre-leaved rock-cress</name>
    <dbReference type="NCBI Taxonomy" id="81972"/>
    <lineage>
        <taxon>Eukaryota</taxon>
        <taxon>Viridiplantae</taxon>
        <taxon>Streptophyta</taxon>
        <taxon>Embryophyta</taxon>
        <taxon>Tracheophyta</taxon>
        <taxon>Spermatophyta</taxon>
        <taxon>Magnoliopsida</taxon>
        <taxon>eudicotyledons</taxon>
        <taxon>Gunneridae</taxon>
        <taxon>Pentapetalae</taxon>
        <taxon>rosids</taxon>
        <taxon>malvids</taxon>
        <taxon>Brassicales</taxon>
        <taxon>Brassicaceae</taxon>
        <taxon>Camelineae</taxon>
        <taxon>Arabidopsis</taxon>
    </lineage>
</organism>
<gene>
    <name evidence="1" type="ORF">ARALYDRAFT_899549</name>
</gene>
<dbReference type="EMBL" id="GL348715">
    <property type="protein sequence ID" value="EFH60044.1"/>
    <property type="molecule type" value="Genomic_DNA"/>
</dbReference>
<dbReference type="KEGG" id="aly:9319852"/>
<reference evidence="2" key="1">
    <citation type="journal article" date="2011" name="Nat. Genet.">
        <title>The Arabidopsis lyrata genome sequence and the basis of rapid genome size change.</title>
        <authorList>
            <person name="Hu T.T."/>
            <person name="Pattyn P."/>
            <person name="Bakker E.G."/>
            <person name="Cao J."/>
            <person name="Cheng J.-F."/>
            <person name="Clark R.M."/>
            <person name="Fahlgren N."/>
            <person name="Fawcett J.A."/>
            <person name="Grimwood J."/>
            <person name="Gundlach H."/>
            <person name="Haberer G."/>
            <person name="Hollister J.D."/>
            <person name="Ossowski S."/>
            <person name="Ottilar R.P."/>
            <person name="Salamov A.A."/>
            <person name="Schneeberger K."/>
            <person name="Spannagl M."/>
            <person name="Wang X."/>
            <person name="Yang L."/>
            <person name="Nasrallah M.E."/>
            <person name="Bergelson J."/>
            <person name="Carrington J.C."/>
            <person name="Gaut B.S."/>
            <person name="Schmutz J."/>
            <person name="Mayer K.F.X."/>
            <person name="Van de Peer Y."/>
            <person name="Grigoriev I.V."/>
            <person name="Nordborg M."/>
            <person name="Weigel D."/>
            <person name="Guo Y.-L."/>
        </authorList>
    </citation>
    <scope>NUCLEOTIDE SEQUENCE [LARGE SCALE GENOMIC DNA]</scope>
    <source>
        <strain evidence="2">cv. MN47</strain>
    </source>
</reference>
<accession>D7LB72</accession>
<dbReference type="OrthoDB" id="10596823at2759"/>
<dbReference type="HOGENOM" id="CLU_1984604_0_0_1"/>